<sequence length="106" mass="11568">MLWTQEKENGLSLRIFVQPKSSKNMVVGLHGDALKVKLTAPPVDGAANKMCVKFLAKSFGLSKSSVEILSGHTGRTKQVLLQGRDADELERLRGVLKKMIHAGKTP</sequence>
<accession>A0A401G0S4</accession>
<dbReference type="SUPFAM" id="SSF69786">
    <property type="entry name" value="YggU-like"/>
    <property type="match status" value="1"/>
</dbReference>
<comment type="caution">
    <text evidence="3">The sequence shown here is derived from an EMBL/GenBank/DDBJ whole genome shotgun (WGS) entry which is preliminary data.</text>
</comment>
<dbReference type="Pfam" id="PF02594">
    <property type="entry name" value="DUF167"/>
    <property type="match status" value="1"/>
</dbReference>
<gene>
    <name evidence="3" type="ORF">DENIS_3804</name>
</gene>
<evidence type="ECO:0000313" key="3">
    <source>
        <dbReference type="EMBL" id="GBC62820.1"/>
    </source>
</evidence>
<evidence type="ECO:0000313" key="4">
    <source>
        <dbReference type="Proteomes" id="UP000288096"/>
    </source>
</evidence>
<dbReference type="HAMAP" id="MF_00634">
    <property type="entry name" value="UPF0235"/>
    <property type="match status" value="1"/>
</dbReference>
<protein>
    <recommendedName>
        <fullName evidence="2">UPF0235 protein DENIS_3804</fullName>
    </recommendedName>
</protein>
<dbReference type="Gene3D" id="3.30.1200.10">
    <property type="entry name" value="YggU-like"/>
    <property type="match status" value="1"/>
</dbReference>
<dbReference type="PANTHER" id="PTHR13420:SF7">
    <property type="entry name" value="UPF0235 PROTEIN C15ORF40"/>
    <property type="match status" value="1"/>
</dbReference>
<proteinExistence type="inferred from homology"/>
<dbReference type="InterPro" id="IPR036591">
    <property type="entry name" value="YggU-like_sf"/>
</dbReference>
<dbReference type="OrthoDB" id="9800587at2"/>
<dbReference type="Proteomes" id="UP000288096">
    <property type="component" value="Unassembled WGS sequence"/>
</dbReference>
<reference evidence="4" key="1">
    <citation type="submission" date="2017-11" db="EMBL/GenBank/DDBJ databases">
        <authorList>
            <person name="Watanabe M."/>
            <person name="Kojima H."/>
        </authorList>
    </citation>
    <scope>NUCLEOTIDE SEQUENCE [LARGE SCALE GENOMIC DNA]</scope>
    <source>
        <strain evidence="4">Tokyo 01</strain>
    </source>
</reference>
<dbReference type="SMART" id="SM01152">
    <property type="entry name" value="DUF167"/>
    <property type="match status" value="1"/>
</dbReference>
<comment type="similarity">
    <text evidence="1 2">Belongs to the UPF0235 family.</text>
</comment>
<keyword evidence="4" id="KW-1185">Reference proteome</keyword>
<dbReference type="PANTHER" id="PTHR13420">
    <property type="entry name" value="UPF0235 PROTEIN C15ORF40"/>
    <property type="match status" value="1"/>
</dbReference>
<dbReference type="AlphaFoldDB" id="A0A401G0S4"/>
<reference evidence="4" key="2">
    <citation type="submission" date="2019-01" db="EMBL/GenBank/DDBJ databases">
        <title>Genome sequence of Desulfonema ishimotonii strain Tokyo 01.</title>
        <authorList>
            <person name="Fukui M."/>
        </authorList>
    </citation>
    <scope>NUCLEOTIDE SEQUENCE [LARGE SCALE GENOMIC DNA]</scope>
    <source>
        <strain evidence="4">Tokyo 01</strain>
    </source>
</reference>
<name>A0A401G0S4_9BACT</name>
<dbReference type="GO" id="GO:0005737">
    <property type="term" value="C:cytoplasm"/>
    <property type="evidence" value="ECO:0007669"/>
    <property type="project" value="TreeGrafter"/>
</dbReference>
<evidence type="ECO:0000256" key="1">
    <source>
        <dbReference type="ARBA" id="ARBA00010364"/>
    </source>
</evidence>
<organism evidence="3 4">
    <name type="scientific">Desulfonema ishimotonii</name>
    <dbReference type="NCBI Taxonomy" id="45657"/>
    <lineage>
        <taxon>Bacteria</taxon>
        <taxon>Pseudomonadati</taxon>
        <taxon>Thermodesulfobacteriota</taxon>
        <taxon>Desulfobacteria</taxon>
        <taxon>Desulfobacterales</taxon>
        <taxon>Desulfococcaceae</taxon>
        <taxon>Desulfonema</taxon>
    </lineage>
</organism>
<dbReference type="NCBIfam" id="TIGR00251">
    <property type="entry name" value="DUF167 family protein"/>
    <property type="match status" value="1"/>
</dbReference>
<dbReference type="EMBL" id="BEXT01000001">
    <property type="protein sequence ID" value="GBC62820.1"/>
    <property type="molecule type" value="Genomic_DNA"/>
</dbReference>
<evidence type="ECO:0000256" key="2">
    <source>
        <dbReference type="HAMAP-Rule" id="MF_00634"/>
    </source>
</evidence>
<dbReference type="InterPro" id="IPR003746">
    <property type="entry name" value="DUF167"/>
</dbReference>